<organism evidence="1 2">
    <name type="scientific">Nibricoccus aquaticus</name>
    <dbReference type="NCBI Taxonomy" id="2576891"/>
    <lineage>
        <taxon>Bacteria</taxon>
        <taxon>Pseudomonadati</taxon>
        <taxon>Verrucomicrobiota</taxon>
        <taxon>Opitutia</taxon>
        <taxon>Opitutales</taxon>
        <taxon>Opitutaceae</taxon>
        <taxon>Nibricoccus</taxon>
    </lineage>
</organism>
<dbReference type="Proteomes" id="UP000217265">
    <property type="component" value="Chromosome"/>
</dbReference>
<name>A0A290QDI7_9BACT</name>
<accession>A0A290QDI7</accession>
<protein>
    <submittedName>
        <fullName evidence="1">Uncharacterized protein</fullName>
    </submittedName>
</protein>
<dbReference type="EMBL" id="CP023344">
    <property type="protein sequence ID" value="ATC64316.1"/>
    <property type="molecule type" value="Genomic_DNA"/>
</dbReference>
<dbReference type="KEGG" id="vbh:CMV30_10315"/>
<sequence length="63" mass="7207">MQISMELIKFNSCVADPGLVSCQHYQFAIEKFIDCALISTRTDGYCFCISDDKLFNNFIHSCM</sequence>
<evidence type="ECO:0000313" key="1">
    <source>
        <dbReference type="EMBL" id="ATC64316.1"/>
    </source>
</evidence>
<evidence type="ECO:0000313" key="2">
    <source>
        <dbReference type="Proteomes" id="UP000217265"/>
    </source>
</evidence>
<proteinExistence type="predicted"/>
<reference evidence="1 2" key="1">
    <citation type="submission" date="2017-09" db="EMBL/GenBank/DDBJ databases">
        <title>Complete genome sequence of Verrucomicrobial strain HZ-65, isolated from freshwater.</title>
        <authorList>
            <person name="Choi A."/>
        </authorList>
    </citation>
    <scope>NUCLEOTIDE SEQUENCE [LARGE SCALE GENOMIC DNA]</scope>
    <source>
        <strain evidence="1 2">HZ-65</strain>
    </source>
</reference>
<keyword evidence="2" id="KW-1185">Reference proteome</keyword>
<dbReference type="AlphaFoldDB" id="A0A290QDI7"/>
<gene>
    <name evidence="1" type="ORF">CMV30_10315</name>
</gene>